<keyword evidence="2" id="KW-1185">Reference proteome</keyword>
<gene>
    <name evidence="1" type="ORF">E2C01_090690</name>
</gene>
<comment type="caution">
    <text evidence="1">The sequence shown here is derived from an EMBL/GenBank/DDBJ whole genome shotgun (WGS) entry which is preliminary data.</text>
</comment>
<proteinExistence type="predicted"/>
<organism evidence="1 2">
    <name type="scientific">Portunus trituberculatus</name>
    <name type="common">Swimming crab</name>
    <name type="synonym">Neptunus trituberculatus</name>
    <dbReference type="NCBI Taxonomy" id="210409"/>
    <lineage>
        <taxon>Eukaryota</taxon>
        <taxon>Metazoa</taxon>
        <taxon>Ecdysozoa</taxon>
        <taxon>Arthropoda</taxon>
        <taxon>Crustacea</taxon>
        <taxon>Multicrustacea</taxon>
        <taxon>Malacostraca</taxon>
        <taxon>Eumalacostraca</taxon>
        <taxon>Eucarida</taxon>
        <taxon>Decapoda</taxon>
        <taxon>Pleocyemata</taxon>
        <taxon>Brachyura</taxon>
        <taxon>Eubrachyura</taxon>
        <taxon>Portunoidea</taxon>
        <taxon>Portunidae</taxon>
        <taxon>Portuninae</taxon>
        <taxon>Portunus</taxon>
    </lineage>
</organism>
<sequence length="139" mass="15759">MADQPSLDLRLILEYDGSGALSVVEWIEKLELICKLRNVSDVASVIPLRLSGGAFAVYLQLAEADRKKVEKIKEALLAAFVMDPYIAYEQFISRSYKLVRVRMPFWLSYGAWHHCSEECLRRGSPVLSSLVFLKVSGDY</sequence>
<name>A0A5B7JMF3_PORTR</name>
<dbReference type="EMBL" id="VSRR010102388">
    <property type="protein sequence ID" value="MPC95476.1"/>
    <property type="molecule type" value="Genomic_DNA"/>
</dbReference>
<dbReference type="OrthoDB" id="5919852at2759"/>
<protein>
    <submittedName>
        <fullName evidence="1">Uncharacterized protein</fullName>
    </submittedName>
</protein>
<evidence type="ECO:0000313" key="1">
    <source>
        <dbReference type="EMBL" id="MPC95476.1"/>
    </source>
</evidence>
<reference evidence="1 2" key="1">
    <citation type="submission" date="2019-05" db="EMBL/GenBank/DDBJ databases">
        <title>Another draft genome of Portunus trituberculatus and its Hox gene families provides insights of decapod evolution.</title>
        <authorList>
            <person name="Jeong J.-H."/>
            <person name="Song I."/>
            <person name="Kim S."/>
            <person name="Choi T."/>
            <person name="Kim D."/>
            <person name="Ryu S."/>
            <person name="Kim W."/>
        </authorList>
    </citation>
    <scope>NUCLEOTIDE SEQUENCE [LARGE SCALE GENOMIC DNA]</scope>
    <source>
        <tissue evidence="1">Muscle</tissue>
    </source>
</reference>
<accession>A0A5B7JMF3</accession>
<dbReference type="AlphaFoldDB" id="A0A5B7JMF3"/>
<dbReference type="Proteomes" id="UP000324222">
    <property type="component" value="Unassembled WGS sequence"/>
</dbReference>
<evidence type="ECO:0000313" key="2">
    <source>
        <dbReference type="Proteomes" id="UP000324222"/>
    </source>
</evidence>